<evidence type="ECO:0000313" key="2">
    <source>
        <dbReference type="Proteomes" id="UP000050525"/>
    </source>
</evidence>
<evidence type="ECO:0000313" key="1">
    <source>
        <dbReference type="EMBL" id="KYO29487.1"/>
    </source>
</evidence>
<dbReference type="STRING" id="8496.A0A151MY85"/>
<protein>
    <recommendedName>
        <fullName evidence="3">Endonuclease/exonuclease/phosphatase domain-containing protein</fullName>
    </recommendedName>
</protein>
<dbReference type="AlphaFoldDB" id="A0A151MY85"/>
<comment type="caution">
    <text evidence="1">The sequence shown here is derived from an EMBL/GenBank/DDBJ whole genome shotgun (WGS) entry which is preliminary data.</text>
</comment>
<reference evidence="1 2" key="1">
    <citation type="journal article" date="2012" name="Genome Biol.">
        <title>Sequencing three crocodilian genomes to illuminate the evolution of archosaurs and amniotes.</title>
        <authorList>
            <person name="St John J.A."/>
            <person name="Braun E.L."/>
            <person name="Isberg S.R."/>
            <person name="Miles L.G."/>
            <person name="Chong A.Y."/>
            <person name="Gongora J."/>
            <person name="Dalzell P."/>
            <person name="Moran C."/>
            <person name="Bed'hom B."/>
            <person name="Abzhanov A."/>
            <person name="Burgess S.C."/>
            <person name="Cooksey A.M."/>
            <person name="Castoe T.A."/>
            <person name="Crawford N.G."/>
            <person name="Densmore L.D."/>
            <person name="Drew J.C."/>
            <person name="Edwards S.V."/>
            <person name="Faircloth B.C."/>
            <person name="Fujita M.K."/>
            <person name="Greenwold M.J."/>
            <person name="Hoffmann F.G."/>
            <person name="Howard J.M."/>
            <person name="Iguchi T."/>
            <person name="Janes D.E."/>
            <person name="Khan S.Y."/>
            <person name="Kohno S."/>
            <person name="de Koning A.J."/>
            <person name="Lance S.L."/>
            <person name="McCarthy F.M."/>
            <person name="McCormack J.E."/>
            <person name="Merchant M.E."/>
            <person name="Peterson D.G."/>
            <person name="Pollock D.D."/>
            <person name="Pourmand N."/>
            <person name="Raney B.J."/>
            <person name="Roessler K.A."/>
            <person name="Sanford J.R."/>
            <person name="Sawyer R.H."/>
            <person name="Schmidt C.J."/>
            <person name="Triplett E.W."/>
            <person name="Tuberville T.D."/>
            <person name="Venegas-Anaya M."/>
            <person name="Howard J.T."/>
            <person name="Jarvis E.D."/>
            <person name="Guillette L.J.Jr."/>
            <person name="Glenn T.C."/>
            <person name="Green R.E."/>
            <person name="Ray D.A."/>
        </authorList>
    </citation>
    <scope>NUCLEOTIDE SEQUENCE [LARGE SCALE GENOMIC DNA]</scope>
    <source>
        <strain evidence="1">KSC_2009_1</strain>
    </source>
</reference>
<dbReference type="Proteomes" id="UP000050525">
    <property type="component" value="Unassembled WGS sequence"/>
</dbReference>
<dbReference type="PANTHER" id="PTHR23227:SF84">
    <property type="entry name" value="ENDONUCLEASE_EXONUCLEASE_PHOSPHATASE DOMAIN-CONTAINING PROTEIN"/>
    <property type="match status" value="1"/>
</dbReference>
<dbReference type="InterPro" id="IPR027124">
    <property type="entry name" value="Swc5/CFDP1/2"/>
</dbReference>
<dbReference type="SUPFAM" id="SSF56219">
    <property type="entry name" value="DNase I-like"/>
    <property type="match status" value="1"/>
</dbReference>
<dbReference type="PANTHER" id="PTHR23227">
    <property type="entry name" value="BUCENTAUR RELATED"/>
    <property type="match status" value="1"/>
</dbReference>
<dbReference type="InterPro" id="IPR036691">
    <property type="entry name" value="Endo/exonu/phosph_ase_sf"/>
</dbReference>
<gene>
    <name evidence="1" type="ORF">Y1Q_0000162</name>
</gene>
<organism evidence="1 2">
    <name type="scientific">Alligator mississippiensis</name>
    <name type="common">American alligator</name>
    <dbReference type="NCBI Taxonomy" id="8496"/>
    <lineage>
        <taxon>Eukaryota</taxon>
        <taxon>Metazoa</taxon>
        <taxon>Chordata</taxon>
        <taxon>Craniata</taxon>
        <taxon>Vertebrata</taxon>
        <taxon>Euteleostomi</taxon>
        <taxon>Archelosauria</taxon>
        <taxon>Archosauria</taxon>
        <taxon>Crocodylia</taxon>
        <taxon>Alligatoridae</taxon>
        <taxon>Alligatorinae</taxon>
        <taxon>Alligator</taxon>
    </lineage>
</organism>
<dbReference type="EMBL" id="AKHW03004672">
    <property type="protein sequence ID" value="KYO29487.1"/>
    <property type="molecule type" value="Genomic_DNA"/>
</dbReference>
<name>A0A151MY85_ALLMI</name>
<proteinExistence type="predicted"/>
<sequence>MTCLPKGVNGQVMVFKFPLLGKKCAIIISGYASTMTDSDKVKNQFYDDLHSVILAVPKSGHLILFGYFNARIGSDCQAWDGIIERHRIKSSNRHGLLLLKLCAKHKLLVTNTVFHLLNQKKTLYTYPCSKHWHLTDYVIIIGTDAMSM</sequence>
<dbReference type="Gene3D" id="3.60.10.10">
    <property type="entry name" value="Endonuclease/exonuclease/phosphatase"/>
    <property type="match status" value="1"/>
</dbReference>
<accession>A0A151MY85</accession>
<evidence type="ECO:0008006" key="3">
    <source>
        <dbReference type="Google" id="ProtNLM"/>
    </source>
</evidence>
<keyword evidence="2" id="KW-1185">Reference proteome</keyword>